<name>A0ABX7I156_9BACT</name>
<evidence type="ECO:0008006" key="3">
    <source>
        <dbReference type="Google" id="ProtNLM"/>
    </source>
</evidence>
<dbReference type="RefSeq" id="WP_204660555.1">
    <property type="nucleotide sequence ID" value="NZ_CP056775.1"/>
</dbReference>
<gene>
    <name evidence="1" type="ORF">HWI92_02085</name>
</gene>
<proteinExistence type="predicted"/>
<organism evidence="1 2">
    <name type="scientific">Dyadobacter sandarakinus</name>
    <dbReference type="NCBI Taxonomy" id="2747268"/>
    <lineage>
        <taxon>Bacteria</taxon>
        <taxon>Pseudomonadati</taxon>
        <taxon>Bacteroidota</taxon>
        <taxon>Cytophagia</taxon>
        <taxon>Cytophagales</taxon>
        <taxon>Spirosomataceae</taxon>
        <taxon>Dyadobacter</taxon>
    </lineage>
</organism>
<accession>A0ABX7I156</accession>
<protein>
    <recommendedName>
        <fullName evidence="3">Lipoprotein</fullName>
    </recommendedName>
</protein>
<reference evidence="1 2" key="1">
    <citation type="submission" date="2020-06" db="EMBL/GenBank/DDBJ databases">
        <title>Dyadobacter sandarakinus sp. nov., isolated from the soil of the Arctic Yellow River Station.</title>
        <authorList>
            <person name="Zhang Y."/>
            <person name="Peng F."/>
        </authorList>
    </citation>
    <scope>NUCLEOTIDE SEQUENCE [LARGE SCALE GENOMIC DNA]</scope>
    <source>
        <strain evidence="1 2">Q3-56</strain>
    </source>
</reference>
<dbReference type="PROSITE" id="PS51257">
    <property type="entry name" value="PROKAR_LIPOPROTEIN"/>
    <property type="match status" value="1"/>
</dbReference>
<dbReference type="Proteomes" id="UP000612680">
    <property type="component" value="Chromosome"/>
</dbReference>
<dbReference type="EMBL" id="CP056775">
    <property type="protein sequence ID" value="QRQ99793.1"/>
    <property type="molecule type" value="Genomic_DNA"/>
</dbReference>
<sequence length="222" mass="25335">MKKELSVFLFIALILSGCTSQPDITIHFSLNSDSVKRSLNVHFENHTESDLMILSLGSIIKVESKHPCGSIRLDNFTKISSHKDGDCSTNMGQKLFVFYEIVPFDKTDYLRLKNEMTNLPWFKDSKELFTYIDSSKKDESAFPAFILIKAGSSTLVKYTIQSSLSEIDHGSYQVFWADQKEIDKTLWPQNSNKYKLGDALLKIKSFKYNTGLIACEPFIFNL</sequence>
<evidence type="ECO:0000313" key="2">
    <source>
        <dbReference type="Proteomes" id="UP000612680"/>
    </source>
</evidence>
<evidence type="ECO:0000313" key="1">
    <source>
        <dbReference type="EMBL" id="QRQ99793.1"/>
    </source>
</evidence>
<keyword evidence="2" id="KW-1185">Reference proteome</keyword>